<dbReference type="EMBL" id="JAURVH010001517">
    <property type="protein sequence ID" value="KAK5929124.1"/>
    <property type="molecule type" value="Genomic_DNA"/>
</dbReference>
<evidence type="ECO:0000259" key="1">
    <source>
        <dbReference type="Pfam" id="PF00079"/>
    </source>
</evidence>
<dbReference type="Gene3D" id="3.30.497.10">
    <property type="entry name" value="Antithrombin, subunit I, domain 2"/>
    <property type="match status" value="1"/>
</dbReference>
<dbReference type="SUPFAM" id="SSF56574">
    <property type="entry name" value="Serpins"/>
    <property type="match status" value="1"/>
</dbReference>
<sequence length="87" mass="9764">MEVSHNLQKHLAEFGLTEAVDKAKADLSNISGKKDLYLSNVFHASAMEMDVTGNPVRHQHLQLRKAGQSPTFLRRSPLHFPVEGQQE</sequence>
<reference evidence="2 3" key="1">
    <citation type="journal article" date="2023" name="Mol. Biol. Evol.">
        <title>Genomics of Secondarily Temperate Adaptation in the Only Non-Antarctic Icefish.</title>
        <authorList>
            <person name="Rivera-Colon A.G."/>
            <person name="Rayamajhi N."/>
            <person name="Minhas B.F."/>
            <person name="Madrigal G."/>
            <person name="Bilyk K.T."/>
            <person name="Yoon V."/>
            <person name="Hune M."/>
            <person name="Gregory S."/>
            <person name="Cheng C.H.C."/>
            <person name="Catchen J.M."/>
        </authorList>
    </citation>
    <scope>NUCLEOTIDE SEQUENCE [LARGE SCALE GENOMIC DNA]</scope>
    <source>
        <tissue evidence="2">White muscle</tissue>
    </source>
</reference>
<accession>A0AAN8HZE5</accession>
<keyword evidence="3" id="KW-1185">Reference proteome</keyword>
<gene>
    <name evidence="2" type="ORF">CgunFtcFv8_010385</name>
</gene>
<evidence type="ECO:0000313" key="3">
    <source>
        <dbReference type="Proteomes" id="UP001331515"/>
    </source>
</evidence>
<dbReference type="InterPro" id="IPR042178">
    <property type="entry name" value="Serpin_sf_1"/>
</dbReference>
<proteinExistence type="predicted"/>
<name>A0AAN8HZE5_CHAGU</name>
<feature type="domain" description="Serpin" evidence="1">
    <location>
        <begin position="2"/>
        <end position="60"/>
    </location>
</feature>
<protein>
    <recommendedName>
        <fullName evidence="1">Serpin domain-containing protein</fullName>
    </recommendedName>
</protein>
<dbReference type="InterPro" id="IPR023796">
    <property type="entry name" value="Serpin_dom"/>
</dbReference>
<dbReference type="Pfam" id="PF00079">
    <property type="entry name" value="Serpin"/>
    <property type="match status" value="1"/>
</dbReference>
<evidence type="ECO:0000313" key="2">
    <source>
        <dbReference type="EMBL" id="KAK5929124.1"/>
    </source>
</evidence>
<dbReference type="Proteomes" id="UP001331515">
    <property type="component" value="Unassembled WGS sequence"/>
</dbReference>
<dbReference type="AlphaFoldDB" id="A0AAN8HZE5"/>
<comment type="caution">
    <text evidence="2">The sequence shown here is derived from an EMBL/GenBank/DDBJ whole genome shotgun (WGS) entry which is preliminary data.</text>
</comment>
<organism evidence="2 3">
    <name type="scientific">Champsocephalus gunnari</name>
    <name type="common">Mackerel icefish</name>
    <dbReference type="NCBI Taxonomy" id="52237"/>
    <lineage>
        <taxon>Eukaryota</taxon>
        <taxon>Metazoa</taxon>
        <taxon>Chordata</taxon>
        <taxon>Craniata</taxon>
        <taxon>Vertebrata</taxon>
        <taxon>Euteleostomi</taxon>
        <taxon>Actinopterygii</taxon>
        <taxon>Neopterygii</taxon>
        <taxon>Teleostei</taxon>
        <taxon>Neoteleostei</taxon>
        <taxon>Acanthomorphata</taxon>
        <taxon>Eupercaria</taxon>
        <taxon>Perciformes</taxon>
        <taxon>Notothenioidei</taxon>
        <taxon>Channichthyidae</taxon>
        <taxon>Champsocephalus</taxon>
    </lineage>
</organism>
<dbReference type="InterPro" id="IPR036186">
    <property type="entry name" value="Serpin_sf"/>
</dbReference>